<keyword evidence="10" id="KW-1185">Reference proteome</keyword>
<comment type="subcellular location">
    <subcellularLocation>
        <location evidence="1 7">Cell membrane</location>
        <topology evidence="1 7">Multi-pass membrane protein</topology>
    </subcellularLocation>
</comment>
<feature type="domain" description="ABC transmembrane type-1" evidence="8">
    <location>
        <begin position="95"/>
        <end position="296"/>
    </location>
</feature>
<evidence type="ECO:0000256" key="7">
    <source>
        <dbReference type="RuleBase" id="RU363032"/>
    </source>
</evidence>
<evidence type="ECO:0000256" key="6">
    <source>
        <dbReference type="ARBA" id="ARBA00023136"/>
    </source>
</evidence>
<protein>
    <submittedName>
        <fullName evidence="9">Glutathione ABC transporter permease</fullName>
    </submittedName>
</protein>
<keyword evidence="4 7" id="KW-0812">Transmembrane</keyword>
<keyword evidence="6 7" id="KW-0472">Membrane</keyword>
<keyword evidence="5 7" id="KW-1133">Transmembrane helix</keyword>
<name>A0A0W7WJI7_9RHOB</name>
<evidence type="ECO:0000259" key="8">
    <source>
        <dbReference type="PROSITE" id="PS50928"/>
    </source>
</evidence>
<dbReference type="PROSITE" id="PS50928">
    <property type="entry name" value="ABC_TM1"/>
    <property type="match status" value="1"/>
</dbReference>
<feature type="transmembrane region" description="Helical" evidence="7">
    <location>
        <begin position="167"/>
        <end position="188"/>
    </location>
</feature>
<dbReference type="PANTHER" id="PTHR43163:SF6">
    <property type="entry name" value="DIPEPTIDE TRANSPORT SYSTEM PERMEASE PROTEIN DPPB-RELATED"/>
    <property type="match status" value="1"/>
</dbReference>
<dbReference type="Pfam" id="PF19300">
    <property type="entry name" value="BPD_transp_1_N"/>
    <property type="match status" value="1"/>
</dbReference>
<dbReference type="Gene3D" id="1.10.3720.10">
    <property type="entry name" value="MetI-like"/>
    <property type="match status" value="1"/>
</dbReference>
<dbReference type="AlphaFoldDB" id="A0A0W7WJI7"/>
<dbReference type="Pfam" id="PF00528">
    <property type="entry name" value="BPD_transp_1"/>
    <property type="match status" value="1"/>
</dbReference>
<accession>A0A0W7WJI7</accession>
<proteinExistence type="inferred from homology"/>
<dbReference type="PANTHER" id="PTHR43163">
    <property type="entry name" value="DIPEPTIDE TRANSPORT SYSTEM PERMEASE PROTEIN DPPB-RELATED"/>
    <property type="match status" value="1"/>
</dbReference>
<dbReference type="GO" id="GO:0055085">
    <property type="term" value="P:transmembrane transport"/>
    <property type="evidence" value="ECO:0007669"/>
    <property type="project" value="InterPro"/>
</dbReference>
<dbReference type="InterPro" id="IPR035906">
    <property type="entry name" value="MetI-like_sf"/>
</dbReference>
<dbReference type="OrthoDB" id="9807402at2"/>
<evidence type="ECO:0000256" key="3">
    <source>
        <dbReference type="ARBA" id="ARBA00022475"/>
    </source>
</evidence>
<dbReference type="EMBL" id="LPXO01000005">
    <property type="protein sequence ID" value="KUF10784.1"/>
    <property type="molecule type" value="Genomic_DNA"/>
</dbReference>
<feature type="transmembrane region" description="Helical" evidence="7">
    <location>
        <begin position="134"/>
        <end position="155"/>
    </location>
</feature>
<dbReference type="Proteomes" id="UP000054396">
    <property type="component" value="Unassembled WGS sequence"/>
</dbReference>
<evidence type="ECO:0000256" key="5">
    <source>
        <dbReference type="ARBA" id="ARBA00022989"/>
    </source>
</evidence>
<dbReference type="GO" id="GO:0005886">
    <property type="term" value="C:plasma membrane"/>
    <property type="evidence" value="ECO:0007669"/>
    <property type="project" value="UniProtKB-SubCell"/>
</dbReference>
<dbReference type="InterPro" id="IPR000515">
    <property type="entry name" value="MetI-like"/>
</dbReference>
<feature type="transmembrane region" description="Helical" evidence="7">
    <location>
        <begin position="227"/>
        <end position="253"/>
    </location>
</feature>
<reference evidence="9 10" key="1">
    <citation type="submission" date="2015-12" db="EMBL/GenBank/DDBJ databases">
        <authorList>
            <person name="Shamseldin A."/>
            <person name="Moawad H."/>
            <person name="Abd El-Rahim W.M."/>
            <person name="Sadowsky M.J."/>
        </authorList>
    </citation>
    <scope>NUCLEOTIDE SEQUENCE [LARGE SCALE GENOMIC DNA]</scope>
    <source>
        <strain evidence="9 10">SJ5A-1</strain>
    </source>
</reference>
<gene>
    <name evidence="9" type="ORF">AVJ23_10105</name>
</gene>
<comment type="caution">
    <text evidence="9">The sequence shown here is derived from an EMBL/GenBank/DDBJ whole genome shotgun (WGS) entry which is preliminary data.</text>
</comment>
<dbReference type="CDD" id="cd06261">
    <property type="entry name" value="TM_PBP2"/>
    <property type="match status" value="1"/>
</dbReference>
<feature type="transmembrane region" description="Helical" evidence="7">
    <location>
        <begin position="273"/>
        <end position="296"/>
    </location>
</feature>
<dbReference type="InterPro" id="IPR045621">
    <property type="entry name" value="BPD_transp_1_N"/>
</dbReference>
<sequence>MQAYLVRRLFESALILLGITLVTFILLYLVPADPARQIAGRSATAETVQNIRDQLGLNDPFFVQYWRYLTALFQGDMGRSYLQRAEVSELIAARLPASLLLMVAAIVTELIFGLTIGIIAALRRNRPADHGLMIFSFVSISAPQFVIGILLLYIFAVKLGWFPIGGYGTFAHVVLPAITLGFLGAGWYSRMMRSSMIDVLGQDFVRTAQAKGLAKGRIILRHVIPNAVLPIIAMIGIDIGLFMSGIVVVESVYGWPGIGQLAWQAIQRVDIPVIMGVTMVSATAIVLGNLLADLVAPMIDPRIKTK</sequence>
<feature type="transmembrane region" description="Helical" evidence="7">
    <location>
        <begin position="99"/>
        <end position="122"/>
    </location>
</feature>
<dbReference type="STRING" id="1685382.AVJ23_10105"/>
<comment type="similarity">
    <text evidence="7">Belongs to the binding-protein-dependent transport system permease family.</text>
</comment>
<dbReference type="SUPFAM" id="SSF161098">
    <property type="entry name" value="MetI-like"/>
    <property type="match status" value="1"/>
</dbReference>
<evidence type="ECO:0000256" key="1">
    <source>
        <dbReference type="ARBA" id="ARBA00004651"/>
    </source>
</evidence>
<evidence type="ECO:0000256" key="2">
    <source>
        <dbReference type="ARBA" id="ARBA00022448"/>
    </source>
</evidence>
<keyword evidence="3" id="KW-1003">Cell membrane</keyword>
<organism evidence="9 10">
    <name type="scientific">Pseudoponticoccus marisrubri</name>
    <dbReference type="NCBI Taxonomy" id="1685382"/>
    <lineage>
        <taxon>Bacteria</taxon>
        <taxon>Pseudomonadati</taxon>
        <taxon>Pseudomonadota</taxon>
        <taxon>Alphaproteobacteria</taxon>
        <taxon>Rhodobacterales</taxon>
        <taxon>Roseobacteraceae</taxon>
        <taxon>Pseudoponticoccus</taxon>
    </lineage>
</organism>
<evidence type="ECO:0000313" key="9">
    <source>
        <dbReference type="EMBL" id="KUF10784.1"/>
    </source>
</evidence>
<evidence type="ECO:0000256" key="4">
    <source>
        <dbReference type="ARBA" id="ARBA00022692"/>
    </source>
</evidence>
<feature type="transmembrane region" description="Helical" evidence="7">
    <location>
        <begin position="12"/>
        <end position="30"/>
    </location>
</feature>
<dbReference type="RefSeq" id="WP_058862069.1">
    <property type="nucleotide sequence ID" value="NZ_LPXO01000005.1"/>
</dbReference>
<keyword evidence="2 7" id="KW-0813">Transport</keyword>
<evidence type="ECO:0000313" key="10">
    <source>
        <dbReference type="Proteomes" id="UP000054396"/>
    </source>
</evidence>